<feature type="chain" id="PRO_5021325625" description="Outer membrane protein beta-barrel domain-containing protein" evidence="1">
    <location>
        <begin position="20"/>
        <end position="214"/>
    </location>
</feature>
<keyword evidence="3" id="KW-1185">Reference proteome</keyword>
<evidence type="ECO:0000313" key="3">
    <source>
        <dbReference type="Proteomes" id="UP000315901"/>
    </source>
</evidence>
<evidence type="ECO:0000256" key="1">
    <source>
        <dbReference type="SAM" id="SignalP"/>
    </source>
</evidence>
<sequence>MTKYFILPAVAASVTCAWAASPIDEAANAVSTLAQPNYSAMAAVDVGSRNHVDVMVRAANLTQKAGSDFVGYYGEYTAYDDTTIVGGGVKLFNYVSQGFGGQAIGTFGSFGLSLTSSDKFDYDRFGGELSFGVMVPISGEQLHIDAGIILRPIFLSSEADTDATAEYGYSLGVSYRLTQNVATYGQYTSEGIWDDSFDAENLDNGVSVGVRLTF</sequence>
<accession>A0A501WS41</accession>
<proteinExistence type="predicted"/>
<gene>
    <name evidence="2" type="ORF">FJM67_11455</name>
</gene>
<evidence type="ECO:0008006" key="4">
    <source>
        <dbReference type="Google" id="ProtNLM"/>
    </source>
</evidence>
<comment type="caution">
    <text evidence="2">The sequence shown here is derived from an EMBL/GenBank/DDBJ whole genome shotgun (WGS) entry which is preliminary data.</text>
</comment>
<dbReference type="Proteomes" id="UP000315901">
    <property type="component" value="Unassembled WGS sequence"/>
</dbReference>
<dbReference type="EMBL" id="VFRR01000022">
    <property type="protein sequence ID" value="TPE49821.1"/>
    <property type="molecule type" value="Genomic_DNA"/>
</dbReference>
<name>A0A501WS41_9GAMM</name>
<organism evidence="2 3">
    <name type="scientific">Maribrevibacterium harenarium</name>
    <dbReference type="NCBI Taxonomy" id="2589817"/>
    <lineage>
        <taxon>Bacteria</taxon>
        <taxon>Pseudomonadati</taxon>
        <taxon>Pseudomonadota</taxon>
        <taxon>Gammaproteobacteria</taxon>
        <taxon>Oceanospirillales</taxon>
        <taxon>Oceanospirillaceae</taxon>
        <taxon>Maribrevibacterium</taxon>
    </lineage>
</organism>
<reference evidence="2 3" key="1">
    <citation type="submission" date="2019-06" db="EMBL/GenBank/DDBJ databases">
        <title>A novel bacterium of genus Marinomonas, isolated from coastal sand.</title>
        <authorList>
            <person name="Huang H."/>
            <person name="Mo K."/>
            <person name="Hu Y."/>
        </authorList>
    </citation>
    <scope>NUCLEOTIDE SEQUENCE [LARGE SCALE GENOMIC DNA]</scope>
    <source>
        <strain evidence="2 3">HB171799</strain>
    </source>
</reference>
<protein>
    <recommendedName>
        <fullName evidence="4">Outer membrane protein beta-barrel domain-containing protein</fullName>
    </recommendedName>
</protein>
<dbReference type="AlphaFoldDB" id="A0A501WS41"/>
<evidence type="ECO:0000313" key="2">
    <source>
        <dbReference type="EMBL" id="TPE49821.1"/>
    </source>
</evidence>
<dbReference type="RefSeq" id="WP_140589417.1">
    <property type="nucleotide sequence ID" value="NZ_VFRR01000022.1"/>
</dbReference>
<keyword evidence="1" id="KW-0732">Signal</keyword>
<feature type="signal peptide" evidence="1">
    <location>
        <begin position="1"/>
        <end position="19"/>
    </location>
</feature>